<accession>A0AAD5BM77</accession>
<keyword evidence="2" id="KW-0812">Transmembrane</keyword>
<feature type="transmembrane region" description="Helical" evidence="2">
    <location>
        <begin position="162"/>
        <end position="183"/>
    </location>
</feature>
<name>A0AAD5BM77_AMBAR</name>
<keyword evidence="4" id="KW-1185">Reference proteome</keyword>
<feature type="transmembrane region" description="Helical" evidence="2">
    <location>
        <begin position="57"/>
        <end position="83"/>
    </location>
</feature>
<feature type="transmembrane region" description="Helical" evidence="2">
    <location>
        <begin position="103"/>
        <end position="126"/>
    </location>
</feature>
<evidence type="ECO:0000313" key="3">
    <source>
        <dbReference type="EMBL" id="KAI7724774.1"/>
    </source>
</evidence>
<dbReference type="GO" id="GO:0042910">
    <property type="term" value="F:xenobiotic transmembrane transporter activity"/>
    <property type="evidence" value="ECO:0007669"/>
    <property type="project" value="InterPro"/>
</dbReference>
<evidence type="ECO:0000256" key="1">
    <source>
        <dbReference type="ARBA" id="ARBA00010199"/>
    </source>
</evidence>
<comment type="similarity">
    <text evidence="1">Belongs to the multi antimicrobial extrusion (MATE) (TC 2.A.66.1) family.</text>
</comment>
<reference evidence="3" key="1">
    <citation type="submission" date="2022-06" db="EMBL/GenBank/DDBJ databases">
        <title>Uncovering the hologenomic basis of an extraordinary plant invasion.</title>
        <authorList>
            <person name="Bieker V.C."/>
            <person name="Martin M.D."/>
            <person name="Gilbert T."/>
            <person name="Hodgins K."/>
            <person name="Battlay P."/>
            <person name="Petersen B."/>
            <person name="Wilson J."/>
        </authorList>
    </citation>
    <scope>NUCLEOTIDE SEQUENCE</scope>
    <source>
        <strain evidence="3">AA19_3_7</strain>
        <tissue evidence="3">Leaf</tissue>
    </source>
</reference>
<protein>
    <submittedName>
        <fullName evidence="3">Uncharacterized protein</fullName>
    </submittedName>
</protein>
<keyword evidence="2" id="KW-0472">Membrane</keyword>
<gene>
    <name evidence="3" type="ORF">M8C21_031199</name>
</gene>
<dbReference type="GO" id="GO:0016020">
    <property type="term" value="C:membrane"/>
    <property type="evidence" value="ECO:0007669"/>
    <property type="project" value="InterPro"/>
</dbReference>
<dbReference type="Proteomes" id="UP001206925">
    <property type="component" value="Unassembled WGS sequence"/>
</dbReference>
<proteinExistence type="inferred from homology"/>
<dbReference type="AlphaFoldDB" id="A0AAD5BM77"/>
<evidence type="ECO:0000313" key="4">
    <source>
        <dbReference type="Proteomes" id="UP001206925"/>
    </source>
</evidence>
<organism evidence="3 4">
    <name type="scientific">Ambrosia artemisiifolia</name>
    <name type="common">Common ragweed</name>
    <dbReference type="NCBI Taxonomy" id="4212"/>
    <lineage>
        <taxon>Eukaryota</taxon>
        <taxon>Viridiplantae</taxon>
        <taxon>Streptophyta</taxon>
        <taxon>Embryophyta</taxon>
        <taxon>Tracheophyta</taxon>
        <taxon>Spermatophyta</taxon>
        <taxon>Magnoliopsida</taxon>
        <taxon>eudicotyledons</taxon>
        <taxon>Gunneridae</taxon>
        <taxon>Pentapetalae</taxon>
        <taxon>asterids</taxon>
        <taxon>campanulids</taxon>
        <taxon>Asterales</taxon>
        <taxon>Asteraceae</taxon>
        <taxon>Asteroideae</taxon>
        <taxon>Heliantheae alliance</taxon>
        <taxon>Heliantheae</taxon>
        <taxon>Ambrosia</taxon>
    </lineage>
</organism>
<dbReference type="EMBL" id="JAMZMK010012160">
    <property type="protein sequence ID" value="KAI7724774.1"/>
    <property type="molecule type" value="Genomic_DNA"/>
</dbReference>
<comment type="caution">
    <text evidence="3">The sequence shown here is derived from an EMBL/GenBank/DDBJ whole genome shotgun (WGS) entry which is preliminary data.</text>
</comment>
<dbReference type="PANTHER" id="PTHR11206">
    <property type="entry name" value="MULTIDRUG RESISTANCE PROTEIN"/>
    <property type="match status" value="1"/>
</dbReference>
<dbReference type="InterPro" id="IPR002528">
    <property type="entry name" value="MATE_fam"/>
</dbReference>
<feature type="transmembrane region" description="Helical" evidence="2">
    <location>
        <begin position="138"/>
        <end position="156"/>
    </location>
</feature>
<keyword evidence="2" id="KW-1133">Transmembrane helix</keyword>
<feature type="transmembrane region" description="Helical" evidence="2">
    <location>
        <begin position="26"/>
        <end position="45"/>
    </location>
</feature>
<evidence type="ECO:0000256" key="2">
    <source>
        <dbReference type="SAM" id="Phobius"/>
    </source>
</evidence>
<dbReference type="GO" id="GO:0015297">
    <property type="term" value="F:antiporter activity"/>
    <property type="evidence" value="ECO:0007669"/>
    <property type="project" value="InterPro"/>
</dbReference>
<sequence>MSLVLFAGYFENPEISVDALSVCFNILGWVSTISLGLNVAVSVRVSNELGYGRPRTVRLAVIVVAVTSLLIGLLSTTILIVYKKEYPGYFSTSQEVIQLVEELTLLLGCSTIVISMQSVLSGVAIGAGWQTTVAYMNIVSYVILAIPLGLLLGFKFNMGVKGIWYGMVSGASMQCCLLLMMIWRTNWNNEVNFAEARLKQWNGDSRGKADDEERTSY</sequence>
<dbReference type="Pfam" id="PF01554">
    <property type="entry name" value="MatE"/>
    <property type="match status" value="1"/>
</dbReference>